<dbReference type="AlphaFoldDB" id="A0AAW2EJC8"/>
<evidence type="ECO:0000256" key="3">
    <source>
        <dbReference type="ARBA" id="ARBA00022679"/>
    </source>
</evidence>
<feature type="domain" description="FHA" evidence="10">
    <location>
        <begin position="36"/>
        <end position="85"/>
    </location>
</feature>
<evidence type="ECO:0000256" key="9">
    <source>
        <dbReference type="SAM" id="Coils"/>
    </source>
</evidence>
<dbReference type="GO" id="GO:0035861">
    <property type="term" value="C:site of double-strand break"/>
    <property type="evidence" value="ECO:0007669"/>
    <property type="project" value="TreeGrafter"/>
</dbReference>
<keyword evidence="7" id="KW-0862">Zinc</keyword>
<evidence type="ECO:0000259" key="11">
    <source>
        <dbReference type="PROSITE" id="PS50089"/>
    </source>
</evidence>
<dbReference type="PROSITE" id="PS50089">
    <property type="entry name" value="ZF_RING_2"/>
    <property type="match status" value="1"/>
</dbReference>
<dbReference type="Pfam" id="PF00498">
    <property type="entry name" value="FHA"/>
    <property type="match status" value="1"/>
</dbReference>
<dbReference type="Gene3D" id="2.60.200.20">
    <property type="match status" value="1"/>
</dbReference>
<dbReference type="InterPro" id="IPR027370">
    <property type="entry name" value="Znf-RING_euk"/>
</dbReference>
<dbReference type="PANTHER" id="PTHR15067:SF4">
    <property type="entry name" value="E3 UBIQUITIN-PROTEIN LIGASE RNF8"/>
    <property type="match status" value="1"/>
</dbReference>
<dbReference type="GO" id="GO:0005829">
    <property type="term" value="C:cytosol"/>
    <property type="evidence" value="ECO:0007669"/>
    <property type="project" value="TreeGrafter"/>
</dbReference>
<dbReference type="GO" id="GO:0000151">
    <property type="term" value="C:ubiquitin ligase complex"/>
    <property type="evidence" value="ECO:0007669"/>
    <property type="project" value="TreeGrafter"/>
</dbReference>
<dbReference type="InterPro" id="IPR000253">
    <property type="entry name" value="FHA_dom"/>
</dbReference>
<reference evidence="12 13" key="1">
    <citation type="submission" date="2023-03" db="EMBL/GenBank/DDBJ databases">
        <title>High recombination rates correlate with genetic variation in Cardiocondyla obscurior ants.</title>
        <authorList>
            <person name="Errbii M."/>
        </authorList>
    </citation>
    <scope>NUCLEOTIDE SEQUENCE [LARGE SCALE GENOMIC DNA]</scope>
    <source>
        <strain evidence="12">Alpha-2009</strain>
        <tissue evidence="12">Whole body</tissue>
    </source>
</reference>
<keyword evidence="6" id="KW-0833">Ubl conjugation pathway</keyword>
<name>A0AAW2EJC8_9HYME</name>
<evidence type="ECO:0000256" key="8">
    <source>
        <dbReference type="PROSITE-ProRule" id="PRU00175"/>
    </source>
</evidence>
<dbReference type="GO" id="GO:0006511">
    <property type="term" value="P:ubiquitin-dependent protein catabolic process"/>
    <property type="evidence" value="ECO:0007669"/>
    <property type="project" value="TreeGrafter"/>
</dbReference>
<dbReference type="GO" id="GO:0070936">
    <property type="term" value="P:protein K48-linked ubiquitination"/>
    <property type="evidence" value="ECO:0007669"/>
    <property type="project" value="TreeGrafter"/>
</dbReference>
<proteinExistence type="inferred from homology"/>
<evidence type="ECO:0000313" key="12">
    <source>
        <dbReference type="EMBL" id="KAL0103025.1"/>
    </source>
</evidence>
<evidence type="ECO:0000259" key="10">
    <source>
        <dbReference type="PROSITE" id="PS50006"/>
    </source>
</evidence>
<evidence type="ECO:0000313" key="13">
    <source>
        <dbReference type="Proteomes" id="UP001430953"/>
    </source>
</evidence>
<keyword evidence="5 8" id="KW-0863">Zinc-finger</keyword>
<comment type="similarity">
    <text evidence="1">Belongs to the CHFR family.</text>
</comment>
<keyword evidence="9" id="KW-0175">Coiled coil</keyword>
<evidence type="ECO:0000256" key="4">
    <source>
        <dbReference type="ARBA" id="ARBA00022723"/>
    </source>
</evidence>
<dbReference type="GO" id="GO:0006302">
    <property type="term" value="P:double-strand break repair"/>
    <property type="evidence" value="ECO:0007669"/>
    <property type="project" value="TreeGrafter"/>
</dbReference>
<accession>A0AAW2EJC8</accession>
<dbReference type="SMART" id="SM00240">
    <property type="entry name" value="FHA"/>
    <property type="match status" value="1"/>
</dbReference>
<dbReference type="InterPro" id="IPR013083">
    <property type="entry name" value="Znf_RING/FYVE/PHD"/>
</dbReference>
<organism evidence="12 13">
    <name type="scientific">Cardiocondyla obscurior</name>
    <dbReference type="NCBI Taxonomy" id="286306"/>
    <lineage>
        <taxon>Eukaryota</taxon>
        <taxon>Metazoa</taxon>
        <taxon>Ecdysozoa</taxon>
        <taxon>Arthropoda</taxon>
        <taxon>Hexapoda</taxon>
        <taxon>Insecta</taxon>
        <taxon>Pterygota</taxon>
        <taxon>Neoptera</taxon>
        <taxon>Endopterygota</taxon>
        <taxon>Hymenoptera</taxon>
        <taxon>Apocrita</taxon>
        <taxon>Aculeata</taxon>
        <taxon>Formicoidea</taxon>
        <taxon>Formicidae</taxon>
        <taxon>Myrmicinae</taxon>
        <taxon>Cardiocondyla</taxon>
    </lineage>
</organism>
<dbReference type="SUPFAM" id="SSF57850">
    <property type="entry name" value="RING/U-box"/>
    <property type="match status" value="1"/>
</dbReference>
<keyword evidence="13" id="KW-1185">Reference proteome</keyword>
<dbReference type="GO" id="GO:0042393">
    <property type="term" value="F:histone binding"/>
    <property type="evidence" value="ECO:0007669"/>
    <property type="project" value="TreeGrafter"/>
</dbReference>
<evidence type="ECO:0000256" key="2">
    <source>
        <dbReference type="ARBA" id="ARBA00017908"/>
    </source>
</evidence>
<dbReference type="PANTHER" id="PTHR15067">
    <property type="entry name" value="E3 UBIQUITIN-PROTEIN LIGASE RNF8"/>
    <property type="match status" value="1"/>
</dbReference>
<dbReference type="Proteomes" id="UP001430953">
    <property type="component" value="Unassembled WGS sequence"/>
</dbReference>
<dbReference type="EMBL" id="JADYXP020000022">
    <property type="protein sequence ID" value="KAL0103025.1"/>
    <property type="molecule type" value="Genomic_DNA"/>
</dbReference>
<evidence type="ECO:0000256" key="5">
    <source>
        <dbReference type="ARBA" id="ARBA00022771"/>
    </source>
</evidence>
<dbReference type="PROSITE" id="PS00518">
    <property type="entry name" value="ZF_RING_1"/>
    <property type="match status" value="1"/>
</dbReference>
<feature type="domain" description="RING-type" evidence="11">
    <location>
        <begin position="451"/>
        <end position="489"/>
    </location>
</feature>
<sequence>MESLKRTRSDENLTILEPVLIKTDTNEYIRIDKNEFRIGRAKENDEIILDLNISRKHCLFKCEPPDSWTIKDLSSSTTFVNDVAISPGGVQRIHAGDIIQFSVKQEFRYVFTFAERDCCAKKLRIDEKILDTVLEKQKTFAETQECQRKELKEKLEMKQQELGCLHQQLKDLHAQQLVPKDDKEILLQQVTVLENKIKACNSQEKHLNNMYSQLLEKLENERKQFEVRLNEEKQKWQEALELSNQEKDLIELKIKNQMEKWRQEQQAEWKKMLENKVKEEKNIQEQLLNEKNMLENKVKEEKNIQAQLLNEKNMLKNKVKEEKNIQAQLLNEKNMLKNKVEEEKNIQAQLLNEKNRLEAKLKETEKALKEEQEAKAETSQIILNASTSSEIIPSTSNCMLFNFDTNQYETTEYEIIDTIDLTTLNENILKANIKEDVLEKVNDIMDEQLTCNICSELFVKPMLLSCSHTFCYHCIKMWNKKKKECPICRKPVTSMTKSLVLDNFIESMVENLPIELKNRRQEIIREREVSVAGYKRRY</sequence>
<dbReference type="InterPro" id="IPR008984">
    <property type="entry name" value="SMAD_FHA_dom_sf"/>
</dbReference>
<keyword evidence="4" id="KW-0479">Metal-binding</keyword>
<comment type="caution">
    <text evidence="12">The sequence shown here is derived from an EMBL/GenBank/DDBJ whole genome shotgun (WGS) entry which is preliminary data.</text>
</comment>
<keyword evidence="3" id="KW-0808">Transferase</keyword>
<evidence type="ECO:0000256" key="1">
    <source>
        <dbReference type="ARBA" id="ARBA00005797"/>
    </source>
</evidence>
<protein>
    <recommendedName>
        <fullName evidence="2">E3 ubiquitin-protein ligase CHFR</fullName>
    </recommendedName>
</protein>
<gene>
    <name evidence="12" type="ORF">PUN28_018375</name>
</gene>
<dbReference type="Gene3D" id="3.30.40.10">
    <property type="entry name" value="Zinc/RING finger domain, C3HC4 (zinc finger)"/>
    <property type="match status" value="1"/>
</dbReference>
<dbReference type="SMART" id="SM00184">
    <property type="entry name" value="RING"/>
    <property type="match status" value="1"/>
</dbReference>
<dbReference type="GO" id="GO:0061630">
    <property type="term" value="F:ubiquitin protein ligase activity"/>
    <property type="evidence" value="ECO:0007669"/>
    <property type="project" value="TreeGrafter"/>
</dbReference>
<evidence type="ECO:0000256" key="7">
    <source>
        <dbReference type="ARBA" id="ARBA00022833"/>
    </source>
</evidence>
<dbReference type="Pfam" id="PF13445">
    <property type="entry name" value="zf-RING_UBOX"/>
    <property type="match status" value="1"/>
</dbReference>
<dbReference type="GO" id="GO:0008270">
    <property type="term" value="F:zinc ion binding"/>
    <property type="evidence" value="ECO:0007669"/>
    <property type="project" value="UniProtKB-KW"/>
</dbReference>
<dbReference type="CDD" id="cd00060">
    <property type="entry name" value="FHA"/>
    <property type="match status" value="1"/>
</dbReference>
<dbReference type="InterPro" id="IPR001841">
    <property type="entry name" value="Znf_RING"/>
</dbReference>
<dbReference type="SUPFAM" id="SSF49879">
    <property type="entry name" value="SMAD/FHA domain"/>
    <property type="match status" value="1"/>
</dbReference>
<feature type="coiled-coil region" evidence="9">
    <location>
        <begin position="134"/>
        <end position="381"/>
    </location>
</feature>
<evidence type="ECO:0000256" key="6">
    <source>
        <dbReference type="ARBA" id="ARBA00022786"/>
    </source>
</evidence>
<dbReference type="PROSITE" id="PS50006">
    <property type="entry name" value="FHA_DOMAIN"/>
    <property type="match status" value="1"/>
</dbReference>
<dbReference type="GO" id="GO:0005634">
    <property type="term" value="C:nucleus"/>
    <property type="evidence" value="ECO:0007669"/>
    <property type="project" value="TreeGrafter"/>
</dbReference>
<dbReference type="InterPro" id="IPR017907">
    <property type="entry name" value="Znf_RING_CS"/>
</dbReference>